<organism evidence="1 2">
    <name type="scientific">Paratrimastix pyriformis</name>
    <dbReference type="NCBI Taxonomy" id="342808"/>
    <lineage>
        <taxon>Eukaryota</taxon>
        <taxon>Metamonada</taxon>
        <taxon>Preaxostyla</taxon>
        <taxon>Paratrimastigidae</taxon>
        <taxon>Paratrimastix</taxon>
    </lineage>
</organism>
<name>A0ABQ8UH43_9EUKA</name>
<sequence>MTLRGRLTQPDLLARLRTTGSLSSACPQLQKLTMRCSLPAAGLLGVFRDRSCQLKFALVKLLLSPGVLSLRTKGEANLREQQHFHMLAEDIQMSSMSADQLYREIKAGIKLHKREFLEVRESSPYYARLNVYTGGPNRRTLDDITADFIHLYDDAAATKLVEPVPKPAGEQDLASRAKQLVDKIRGGQMPSKCEYRIFLHHPAFASLSLMTGGWQQRTLEDISTDFQSLYDQYSYQQALDRIKEESFSPDKPMRKLKQLSSTSTYKASNLNEKKISRQHSIGLSAAQLARPCFTIVIDDFKLSYVQGIAPFLRDHPNVTVLLPTTVPGEMAKALQHKDLQGVAKQVLILPGLWKDVVQKLLAIQAQTPFVLAGAWYDSCSTLGGNKKDGIFPKEDLRATVPLLAPDAILGVTLCKRREGGNVYGHTIAYMKELQKEFNRPLHREPLKDQEYYSMFVLWYKCG</sequence>
<accession>A0ABQ8UH43</accession>
<evidence type="ECO:0000313" key="2">
    <source>
        <dbReference type="Proteomes" id="UP001141327"/>
    </source>
</evidence>
<comment type="caution">
    <text evidence="1">The sequence shown here is derived from an EMBL/GenBank/DDBJ whole genome shotgun (WGS) entry which is preliminary data.</text>
</comment>
<dbReference type="Proteomes" id="UP001141327">
    <property type="component" value="Unassembled WGS sequence"/>
</dbReference>
<reference evidence="1" key="1">
    <citation type="journal article" date="2022" name="bioRxiv">
        <title>Genomics of Preaxostyla Flagellates Illuminates Evolutionary Transitions and the Path Towards Mitochondrial Loss.</title>
        <authorList>
            <person name="Novak L.V.F."/>
            <person name="Treitli S.C."/>
            <person name="Pyrih J."/>
            <person name="Halakuc P."/>
            <person name="Pipaliya S.V."/>
            <person name="Vacek V."/>
            <person name="Brzon O."/>
            <person name="Soukal P."/>
            <person name="Eme L."/>
            <person name="Dacks J.B."/>
            <person name="Karnkowska A."/>
            <person name="Elias M."/>
            <person name="Hampl V."/>
        </authorList>
    </citation>
    <scope>NUCLEOTIDE SEQUENCE</scope>
    <source>
        <strain evidence="1">RCP-MX</strain>
    </source>
</reference>
<proteinExistence type="predicted"/>
<protein>
    <submittedName>
        <fullName evidence="1">Uncharacterized protein</fullName>
    </submittedName>
</protein>
<evidence type="ECO:0000313" key="1">
    <source>
        <dbReference type="EMBL" id="KAJ4458108.1"/>
    </source>
</evidence>
<keyword evidence="2" id="KW-1185">Reference proteome</keyword>
<gene>
    <name evidence="1" type="ORF">PAPYR_6221</name>
</gene>
<dbReference type="EMBL" id="JAPMOS010000034">
    <property type="protein sequence ID" value="KAJ4458108.1"/>
    <property type="molecule type" value="Genomic_DNA"/>
</dbReference>